<organism evidence="1 2">
    <name type="scientific">Novosphingobium clariflavum</name>
    <dbReference type="NCBI Taxonomy" id="2029884"/>
    <lineage>
        <taxon>Bacteria</taxon>
        <taxon>Pseudomonadati</taxon>
        <taxon>Pseudomonadota</taxon>
        <taxon>Alphaproteobacteria</taxon>
        <taxon>Sphingomonadales</taxon>
        <taxon>Sphingomonadaceae</taxon>
        <taxon>Novosphingobium</taxon>
    </lineage>
</organism>
<dbReference type="InterPro" id="IPR022798">
    <property type="entry name" value="BcsD_bac"/>
</dbReference>
<dbReference type="Pfam" id="PF03500">
    <property type="entry name" value="Cellsynth_D"/>
    <property type="match status" value="1"/>
</dbReference>
<sequence length="153" mass="16713">MKFQSFPPPRHDTDVSGIGGVALLATLTAAEIGESAPPAQARAFFSSVGRRVAALVPLDDVSDVGVLETRINAYWRDLDWGQIELVVGEDAIVVRHARLPEPVVPDMRHAWQAMLLGILEGAYDAWFRALGSGAALTTRALWKDDIMEVRHGR</sequence>
<accession>A0ABV6SD93</accession>
<comment type="caution">
    <text evidence="1">The sequence shown here is derived from an EMBL/GenBank/DDBJ whole genome shotgun (WGS) entry which is preliminary data.</text>
</comment>
<dbReference type="Proteomes" id="UP001589858">
    <property type="component" value="Unassembled WGS sequence"/>
</dbReference>
<proteinExistence type="predicted"/>
<dbReference type="Gene3D" id="3.30.70.2590">
    <property type="match status" value="1"/>
</dbReference>
<evidence type="ECO:0000313" key="1">
    <source>
        <dbReference type="EMBL" id="MFC0686622.1"/>
    </source>
</evidence>
<name>A0ABV6SD93_9SPHN</name>
<dbReference type="InterPro" id="IPR038470">
    <property type="entry name" value="Cellsynth_D_sf"/>
</dbReference>
<keyword evidence="2" id="KW-1185">Reference proteome</keyword>
<protein>
    <submittedName>
        <fullName evidence="1">Cellulose biosynthesis protein BcsD</fullName>
    </submittedName>
</protein>
<evidence type="ECO:0000313" key="2">
    <source>
        <dbReference type="Proteomes" id="UP001589858"/>
    </source>
</evidence>
<reference evidence="1 2" key="1">
    <citation type="submission" date="2024-09" db="EMBL/GenBank/DDBJ databases">
        <authorList>
            <person name="Sun Q."/>
            <person name="Mori K."/>
        </authorList>
    </citation>
    <scope>NUCLEOTIDE SEQUENCE [LARGE SCALE GENOMIC DNA]</scope>
    <source>
        <strain evidence="1 2">CICC 11035S</strain>
    </source>
</reference>
<dbReference type="EMBL" id="JBHLTM010000075">
    <property type="protein sequence ID" value="MFC0686622.1"/>
    <property type="molecule type" value="Genomic_DNA"/>
</dbReference>
<dbReference type="RefSeq" id="WP_267218427.1">
    <property type="nucleotide sequence ID" value="NZ_JAPCWC010000001.1"/>
</dbReference>
<gene>
    <name evidence="1" type="primary">bcsD</name>
    <name evidence="1" type="ORF">ACFFF8_18715</name>
</gene>